<keyword evidence="4" id="KW-0032">Aminotransferase</keyword>
<organism evidence="4 5">
    <name type="scientific">Lacipirellula parvula</name>
    <dbReference type="NCBI Taxonomy" id="2650471"/>
    <lineage>
        <taxon>Bacteria</taxon>
        <taxon>Pseudomonadati</taxon>
        <taxon>Planctomycetota</taxon>
        <taxon>Planctomycetia</taxon>
        <taxon>Pirellulales</taxon>
        <taxon>Lacipirellulaceae</taxon>
        <taxon>Lacipirellula</taxon>
    </lineage>
</organism>
<comment type="cofactor">
    <cofactor evidence="1">
        <name>pyridoxal 5'-phosphate</name>
        <dbReference type="ChEBI" id="CHEBI:597326"/>
    </cofactor>
</comment>
<dbReference type="Gene3D" id="3.40.640.10">
    <property type="entry name" value="Type I PLP-dependent aspartate aminotransferase-like (Major domain)"/>
    <property type="match status" value="1"/>
</dbReference>
<dbReference type="Pfam" id="PF00202">
    <property type="entry name" value="Aminotran_3"/>
    <property type="match status" value="1"/>
</dbReference>
<dbReference type="InterPro" id="IPR049704">
    <property type="entry name" value="Aminotrans_3_PPA_site"/>
</dbReference>
<evidence type="ECO:0000313" key="4">
    <source>
        <dbReference type="EMBL" id="BBO32851.1"/>
    </source>
</evidence>
<dbReference type="InterPro" id="IPR015422">
    <property type="entry name" value="PyrdxlP-dep_Trfase_small"/>
</dbReference>
<evidence type="ECO:0000256" key="3">
    <source>
        <dbReference type="RuleBase" id="RU003560"/>
    </source>
</evidence>
<gene>
    <name evidence="4" type="ORF">PLANPX_2463</name>
</gene>
<dbReference type="GO" id="GO:0030170">
    <property type="term" value="F:pyridoxal phosphate binding"/>
    <property type="evidence" value="ECO:0007669"/>
    <property type="project" value="InterPro"/>
</dbReference>
<dbReference type="KEGG" id="lpav:PLANPX_2463"/>
<dbReference type="InterPro" id="IPR015421">
    <property type="entry name" value="PyrdxlP-dep_Trfase_major"/>
</dbReference>
<dbReference type="CDD" id="cd00610">
    <property type="entry name" value="OAT_like"/>
    <property type="match status" value="1"/>
</dbReference>
<sequence length="453" mass="49213">MSNVSQLPSRKVSDKSQQILERNSRFIPGGMASVNRRTSQTLAFARGAGAYLWDVDGNRYVDYHAGFAPYILGHNDPDQQAAVNQSFADQLSNFGSGPTEQEGELAELFLQCVPTAERVQFLNSGSEATAQAIRVSRAATGREHVILIQGSYNGNQNVVAANLMDSVEMLGGRQAAGGEYPLNPITAGIPKGEAALLHPVEFNDLEAVENIARRYEIAALITEPVLQNIGIVKPDPGYHAGLRRLADHYGFKLIFDEVKTGFRAALGGYQAVCGVTPDLSTFGKAIANGFPIAALAGKTELMELAMSSDATRRVLIAGTYNAHPVTVSATLACLRKLADPELDVYGYLDRLSERLTDGLAECFDRHGLTATVVRQGSAHSFYFLPEPPRNWWEIISGHNFALDAKLRSLLIERGVYYFPTPTKQGSISFAHTAEDIEFTLQMMDDAIGSLNNA</sequence>
<dbReference type="SUPFAM" id="SSF53383">
    <property type="entry name" value="PLP-dependent transferases"/>
    <property type="match status" value="1"/>
</dbReference>
<accession>A0A5K7XDE0</accession>
<dbReference type="InterPro" id="IPR015424">
    <property type="entry name" value="PyrdxlP-dep_Trfase"/>
</dbReference>
<dbReference type="InterPro" id="IPR005814">
    <property type="entry name" value="Aminotrans_3"/>
</dbReference>
<dbReference type="PROSITE" id="PS00600">
    <property type="entry name" value="AA_TRANSFER_CLASS_3"/>
    <property type="match status" value="1"/>
</dbReference>
<dbReference type="EMBL" id="AP021861">
    <property type="protein sequence ID" value="BBO32851.1"/>
    <property type="molecule type" value="Genomic_DNA"/>
</dbReference>
<dbReference type="PANTHER" id="PTHR43713:SF3">
    <property type="entry name" value="GLUTAMATE-1-SEMIALDEHYDE 2,1-AMINOMUTASE 1, CHLOROPLASTIC-RELATED"/>
    <property type="match status" value="1"/>
</dbReference>
<keyword evidence="2 3" id="KW-0663">Pyridoxal phosphate</keyword>
<name>A0A5K7XDE0_9BACT</name>
<proteinExistence type="inferred from homology"/>
<dbReference type="Gene3D" id="3.90.1150.10">
    <property type="entry name" value="Aspartate Aminotransferase, domain 1"/>
    <property type="match status" value="1"/>
</dbReference>
<evidence type="ECO:0000256" key="1">
    <source>
        <dbReference type="ARBA" id="ARBA00001933"/>
    </source>
</evidence>
<comment type="similarity">
    <text evidence="3">Belongs to the class-III pyridoxal-phosphate-dependent aminotransferase family.</text>
</comment>
<keyword evidence="4" id="KW-0808">Transferase</keyword>
<dbReference type="Proteomes" id="UP000326837">
    <property type="component" value="Chromosome"/>
</dbReference>
<dbReference type="RefSeq" id="WP_152098745.1">
    <property type="nucleotide sequence ID" value="NZ_AP021861.1"/>
</dbReference>
<dbReference type="AlphaFoldDB" id="A0A5K7XDE0"/>
<evidence type="ECO:0000313" key="5">
    <source>
        <dbReference type="Proteomes" id="UP000326837"/>
    </source>
</evidence>
<evidence type="ECO:0000256" key="2">
    <source>
        <dbReference type="ARBA" id="ARBA00022898"/>
    </source>
</evidence>
<protein>
    <submittedName>
        <fullName evidence="4">Aminotransferase</fullName>
    </submittedName>
</protein>
<keyword evidence="5" id="KW-1185">Reference proteome</keyword>
<dbReference type="GO" id="GO:0008483">
    <property type="term" value="F:transaminase activity"/>
    <property type="evidence" value="ECO:0007669"/>
    <property type="project" value="UniProtKB-KW"/>
</dbReference>
<dbReference type="PANTHER" id="PTHR43713">
    <property type="entry name" value="GLUTAMATE-1-SEMIALDEHYDE 2,1-AMINOMUTASE"/>
    <property type="match status" value="1"/>
</dbReference>
<reference evidence="5" key="1">
    <citation type="submission" date="2019-10" db="EMBL/GenBank/DDBJ databases">
        <title>Lacipirellula parvula gen. nov., sp. nov., representing a lineage of planctomycetes widespread in freshwater anoxic habitats, and description of the family Lacipirellulaceae.</title>
        <authorList>
            <person name="Dedysh S.N."/>
            <person name="Kulichevskaya I.S."/>
            <person name="Beletsky A.V."/>
            <person name="Rakitin A.L."/>
            <person name="Mardanov A.V."/>
            <person name="Ivanova A.A."/>
            <person name="Saltykova V.X."/>
            <person name="Rijpstra W.I.C."/>
            <person name="Sinninghe Damste J.S."/>
            <person name="Ravin N.V."/>
        </authorList>
    </citation>
    <scope>NUCLEOTIDE SEQUENCE [LARGE SCALE GENOMIC DNA]</scope>
    <source>
        <strain evidence="5">PX69</strain>
    </source>
</reference>